<dbReference type="EMBL" id="PXYK01000024">
    <property type="protein sequence ID" value="PSJ56017.1"/>
    <property type="molecule type" value="Genomic_DNA"/>
</dbReference>
<proteinExistence type="predicted"/>
<evidence type="ECO:0000256" key="4">
    <source>
        <dbReference type="ARBA" id="ARBA00023014"/>
    </source>
</evidence>
<keyword evidence="2" id="KW-0809">Transit peptide</keyword>
<dbReference type="GO" id="GO:0008168">
    <property type="term" value="F:methyltransferase activity"/>
    <property type="evidence" value="ECO:0007669"/>
    <property type="project" value="UniProtKB-KW"/>
</dbReference>
<sequence>MELPPALRQTVDRLLENTPLAELRRAAGLLSSRYRAELRDGRLHLDGELAVKAYLATRLPATYAAVRASFEAVSEVLPDFAPQTLLDLGAGPGTVLWAASDRWPSLADAQLVEASAAARAAGETLATALPAAETRWIAGDATRTLPALGPADLVTLSYVLDELAPQALPPLVDRLWALTAGVLVVVEPGTPAGWARILAVRERLIAAGAHLLAPCPHAAPCPLAPPDWCHFSRRVTRSRLHRLAKDGDVPWEDEKYIFVAASRRPGDQPAARVIAPPRAAKGMVKLKLCRADGSAGETTVTKREGETFRIARRLDWGDAVAATEGRQDRVPE</sequence>
<gene>
    <name evidence="5" type="ORF">C7I84_22050</name>
</gene>
<keyword evidence="6" id="KW-1185">Reference proteome</keyword>
<dbReference type="PANTHER" id="PTHR13184">
    <property type="entry name" value="37S RIBOSOMAL PROTEIN S22"/>
    <property type="match status" value="1"/>
</dbReference>
<dbReference type="InterPro" id="IPR052571">
    <property type="entry name" value="Mt_RNA_Methyltransferase"/>
</dbReference>
<dbReference type="PANTHER" id="PTHR13184:SF5">
    <property type="entry name" value="METHYLTRANSFERASE-LIKE PROTEIN 17, MITOCHONDRIAL"/>
    <property type="match status" value="1"/>
</dbReference>
<dbReference type="GO" id="GO:0003735">
    <property type="term" value="F:structural constituent of ribosome"/>
    <property type="evidence" value="ECO:0007669"/>
    <property type="project" value="TreeGrafter"/>
</dbReference>
<dbReference type="GO" id="GO:0006412">
    <property type="term" value="P:translation"/>
    <property type="evidence" value="ECO:0007669"/>
    <property type="project" value="InterPro"/>
</dbReference>
<dbReference type="InterPro" id="IPR015324">
    <property type="entry name" value="Ribosomal_Rsm22-like"/>
</dbReference>
<evidence type="ECO:0000256" key="1">
    <source>
        <dbReference type="ARBA" id="ARBA00022723"/>
    </source>
</evidence>
<evidence type="ECO:0000313" key="6">
    <source>
        <dbReference type="Proteomes" id="UP000241229"/>
    </source>
</evidence>
<dbReference type="GO" id="GO:0015935">
    <property type="term" value="C:small ribosomal subunit"/>
    <property type="evidence" value="ECO:0007669"/>
    <property type="project" value="TreeGrafter"/>
</dbReference>
<dbReference type="Proteomes" id="UP000241229">
    <property type="component" value="Unassembled WGS sequence"/>
</dbReference>
<keyword evidence="5" id="KW-0808">Transferase</keyword>
<name>A0A2P7S0M0_9HYPH</name>
<dbReference type="Gene3D" id="3.40.50.150">
    <property type="entry name" value="Vaccinia Virus protein VP39"/>
    <property type="match status" value="1"/>
</dbReference>
<keyword evidence="4" id="KW-0411">Iron-sulfur</keyword>
<dbReference type="OrthoDB" id="9799639at2"/>
<dbReference type="GO" id="GO:0051536">
    <property type="term" value="F:iron-sulfur cluster binding"/>
    <property type="evidence" value="ECO:0007669"/>
    <property type="project" value="UniProtKB-KW"/>
</dbReference>
<keyword evidence="5" id="KW-0489">Methyltransferase</keyword>
<comment type="caution">
    <text evidence="5">The sequence shown here is derived from an EMBL/GenBank/DDBJ whole genome shotgun (WGS) entry which is preliminary data.</text>
</comment>
<evidence type="ECO:0000313" key="5">
    <source>
        <dbReference type="EMBL" id="PSJ56017.1"/>
    </source>
</evidence>
<keyword evidence="3" id="KW-0408">Iron</keyword>
<organism evidence="5 6">
    <name type="scientific">Kumtagia ephedrae</name>
    <dbReference type="NCBI Taxonomy" id="2116701"/>
    <lineage>
        <taxon>Bacteria</taxon>
        <taxon>Pseudomonadati</taxon>
        <taxon>Pseudomonadota</taxon>
        <taxon>Alphaproteobacteria</taxon>
        <taxon>Hyphomicrobiales</taxon>
        <taxon>Phyllobacteriaceae</taxon>
        <taxon>Kumtagia</taxon>
    </lineage>
</organism>
<accession>A0A2P7S0M0</accession>
<dbReference type="GO" id="GO:0032259">
    <property type="term" value="P:methylation"/>
    <property type="evidence" value="ECO:0007669"/>
    <property type="project" value="UniProtKB-KW"/>
</dbReference>
<dbReference type="RefSeq" id="WP_106774372.1">
    <property type="nucleotide sequence ID" value="NZ_PXYK01000024.1"/>
</dbReference>
<dbReference type="GO" id="GO:0046872">
    <property type="term" value="F:metal ion binding"/>
    <property type="evidence" value="ECO:0007669"/>
    <property type="project" value="UniProtKB-KW"/>
</dbReference>
<dbReference type="SUPFAM" id="SSF53335">
    <property type="entry name" value="S-adenosyl-L-methionine-dependent methyltransferases"/>
    <property type="match status" value="1"/>
</dbReference>
<dbReference type="AlphaFoldDB" id="A0A2P7S0M0"/>
<evidence type="ECO:0000256" key="3">
    <source>
        <dbReference type="ARBA" id="ARBA00023004"/>
    </source>
</evidence>
<evidence type="ECO:0000256" key="2">
    <source>
        <dbReference type="ARBA" id="ARBA00022946"/>
    </source>
</evidence>
<dbReference type="Pfam" id="PF09243">
    <property type="entry name" value="Rsm22"/>
    <property type="match status" value="1"/>
</dbReference>
<keyword evidence="1" id="KW-0479">Metal-binding</keyword>
<dbReference type="InterPro" id="IPR029063">
    <property type="entry name" value="SAM-dependent_MTases_sf"/>
</dbReference>
<reference evidence="5 6" key="1">
    <citation type="submission" date="2018-03" db="EMBL/GenBank/DDBJ databases">
        <title>The draft genome of Mesorhizobium sp. 6GN-30.</title>
        <authorList>
            <person name="Liu L."/>
            <person name="Li L."/>
            <person name="Wang T."/>
            <person name="Zhang X."/>
            <person name="Liang L."/>
        </authorList>
    </citation>
    <scope>NUCLEOTIDE SEQUENCE [LARGE SCALE GENOMIC DNA]</scope>
    <source>
        <strain evidence="5 6">6GN30</strain>
    </source>
</reference>
<protein>
    <submittedName>
        <fullName evidence="5">Methyltransferase type 11</fullName>
    </submittedName>
</protein>